<dbReference type="EMBL" id="JAPDRQ010000348">
    <property type="protein sequence ID" value="KAJ9650373.1"/>
    <property type="molecule type" value="Genomic_DNA"/>
</dbReference>
<organism evidence="1 2">
    <name type="scientific">Neophaeococcomyces mojaviensis</name>
    <dbReference type="NCBI Taxonomy" id="3383035"/>
    <lineage>
        <taxon>Eukaryota</taxon>
        <taxon>Fungi</taxon>
        <taxon>Dikarya</taxon>
        <taxon>Ascomycota</taxon>
        <taxon>Pezizomycotina</taxon>
        <taxon>Eurotiomycetes</taxon>
        <taxon>Chaetothyriomycetidae</taxon>
        <taxon>Chaetothyriales</taxon>
        <taxon>Chaetothyriales incertae sedis</taxon>
        <taxon>Neophaeococcomyces</taxon>
    </lineage>
</organism>
<dbReference type="Proteomes" id="UP001172386">
    <property type="component" value="Unassembled WGS sequence"/>
</dbReference>
<sequence length="120" mass="13025">MATSLQKQILREGDNTNYPKKGDIVIMEYTGWLYDPNKPNNRGEQFDSSVGRGDFKTAIGVKKVIEAIGTGWDEGVPTMSLGEKAVLTIPGAKAYGSTGFPGLIPPNATLIFEVHLKKIN</sequence>
<protein>
    <submittedName>
        <fullName evidence="1">Uncharacterized protein</fullName>
    </submittedName>
</protein>
<comment type="caution">
    <text evidence="1">The sequence shown here is derived from an EMBL/GenBank/DDBJ whole genome shotgun (WGS) entry which is preliminary data.</text>
</comment>
<reference evidence="1" key="1">
    <citation type="submission" date="2022-10" db="EMBL/GenBank/DDBJ databases">
        <title>Culturing micro-colonial fungi from biological soil crusts in the Mojave desert and describing Neophaeococcomyces mojavensis, and introducing the new genera and species Taxawa tesnikishii.</title>
        <authorList>
            <person name="Kurbessoian T."/>
            <person name="Stajich J.E."/>
        </authorList>
    </citation>
    <scope>NUCLEOTIDE SEQUENCE</scope>
    <source>
        <strain evidence="1">JES_112</strain>
    </source>
</reference>
<keyword evidence="2" id="KW-1185">Reference proteome</keyword>
<evidence type="ECO:0000313" key="2">
    <source>
        <dbReference type="Proteomes" id="UP001172386"/>
    </source>
</evidence>
<evidence type="ECO:0000313" key="1">
    <source>
        <dbReference type="EMBL" id="KAJ9650373.1"/>
    </source>
</evidence>
<proteinExistence type="predicted"/>
<name>A0ACC2ZS00_9EURO</name>
<gene>
    <name evidence="1" type="ORF">H2198_010323</name>
</gene>
<accession>A0ACC2ZS00</accession>